<dbReference type="GO" id="GO:0032259">
    <property type="term" value="P:methylation"/>
    <property type="evidence" value="ECO:0007669"/>
    <property type="project" value="UniProtKB-KW"/>
</dbReference>
<keyword evidence="1" id="KW-0489">Methyltransferase</keyword>
<dbReference type="Gene3D" id="3.60.10.10">
    <property type="entry name" value="Endonuclease/exonuclease/phosphatase"/>
    <property type="match status" value="1"/>
</dbReference>
<keyword evidence="3" id="KW-0175">Coiled coil</keyword>
<dbReference type="PROSITE" id="PS50878">
    <property type="entry name" value="RT_POL"/>
    <property type="match status" value="1"/>
</dbReference>
<dbReference type="InterPro" id="IPR036691">
    <property type="entry name" value="Endo/exonu/phosph_ase_sf"/>
</dbReference>
<dbReference type="Proteomes" id="UP000601435">
    <property type="component" value="Unassembled WGS sequence"/>
</dbReference>
<gene>
    <name evidence="6" type="primary">Pol</name>
    <name evidence="6" type="ORF">SNEC2469_LOCUS4948</name>
</gene>
<evidence type="ECO:0000313" key="6">
    <source>
        <dbReference type="EMBL" id="CAE7247970.1"/>
    </source>
</evidence>
<evidence type="ECO:0000259" key="5">
    <source>
        <dbReference type="PROSITE" id="PS50878"/>
    </source>
</evidence>
<dbReference type="OrthoDB" id="408637at2759"/>
<feature type="region of interest" description="Disordered" evidence="4">
    <location>
        <begin position="944"/>
        <end position="979"/>
    </location>
</feature>
<dbReference type="InterPro" id="IPR001525">
    <property type="entry name" value="C5_MeTfrase"/>
</dbReference>
<evidence type="ECO:0000256" key="2">
    <source>
        <dbReference type="ARBA" id="ARBA00022679"/>
    </source>
</evidence>
<feature type="domain" description="Reverse transcriptase" evidence="5">
    <location>
        <begin position="2016"/>
        <end position="2267"/>
    </location>
</feature>
<dbReference type="Pfam" id="PF00145">
    <property type="entry name" value="DNA_methylase"/>
    <property type="match status" value="1"/>
</dbReference>
<protein>
    <submittedName>
        <fullName evidence="6">Pol protein</fullName>
    </submittedName>
</protein>
<proteinExistence type="predicted"/>
<dbReference type="SUPFAM" id="SSF56219">
    <property type="entry name" value="DNase I-like"/>
    <property type="match status" value="1"/>
</dbReference>
<dbReference type="Pfam" id="PF00078">
    <property type="entry name" value="RVT_1"/>
    <property type="match status" value="1"/>
</dbReference>
<evidence type="ECO:0000313" key="7">
    <source>
        <dbReference type="Proteomes" id="UP000601435"/>
    </source>
</evidence>
<dbReference type="InterPro" id="IPR043502">
    <property type="entry name" value="DNA/RNA_pol_sf"/>
</dbReference>
<dbReference type="PANTHER" id="PTHR19446">
    <property type="entry name" value="REVERSE TRANSCRIPTASES"/>
    <property type="match status" value="1"/>
</dbReference>
<feature type="coiled-coil region" evidence="3">
    <location>
        <begin position="1387"/>
        <end position="1450"/>
    </location>
</feature>
<organism evidence="6 7">
    <name type="scientific">Symbiodinium necroappetens</name>
    <dbReference type="NCBI Taxonomy" id="1628268"/>
    <lineage>
        <taxon>Eukaryota</taxon>
        <taxon>Sar</taxon>
        <taxon>Alveolata</taxon>
        <taxon>Dinophyceae</taxon>
        <taxon>Suessiales</taxon>
        <taxon>Symbiodiniaceae</taxon>
        <taxon>Symbiodinium</taxon>
    </lineage>
</organism>
<dbReference type="EMBL" id="CAJNJA010009553">
    <property type="protein sequence ID" value="CAE7247970.1"/>
    <property type="molecule type" value="Genomic_DNA"/>
</dbReference>
<dbReference type="InterPro" id="IPR000477">
    <property type="entry name" value="RT_dom"/>
</dbReference>
<keyword evidence="7" id="KW-1185">Reference proteome</keyword>
<dbReference type="GO" id="GO:0008168">
    <property type="term" value="F:methyltransferase activity"/>
    <property type="evidence" value="ECO:0007669"/>
    <property type="project" value="UniProtKB-KW"/>
</dbReference>
<evidence type="ECO:0000256" key="3">
    <source>
        <dbReference type="SAM" id="Coils"/>
    </source>
</evidence>
<dbReference type="Gene3D" id="3.40.50.150">
    <property type="entry name" value="Vaccinia Virus protein VP39"/>
    <property type="match status" value="1"/>
</dbReference>
<evidence type="ECO:0000256" key="1">
    <source>
        <dbReference type="ARBA" id="ARBA00022603"/>
    </source>
</evidence>
<sequence>MGGWACAAEELQYWDVQVALDHDKGAIGCYCLNHPGQVVLNPAHLSPPLSDQKLIVCTDFENLSWVNTLNYRDINTFTVSAPCQSWSGMGTKSGTGAETGRVLVRAVQMARLLQPALILVEQVAGFRQHAEYEAFARTMQEAGFRLMASTVHDLELLSCTTRQRWFGIFMNTVHIQQWEHVGRWIHPILREKHTYQPDTHCITAMTESQRSAVTVSEDDFQVMNDPALLPQWVRHAPGAQSGAMPFRVQGAGMIWPTIPASYRSSVSFSRDYLSAGGLMTWAIRDAYGDVRWASKFEAARALRFSATTILPKDEDEGFVAVGQSVSPFQAALIMCQTQEVCRQQGHATPNQGFTETMTLFRSKQGFMDTFFIRDHGLAHESLATRLSTPTQLEIQCPHCHLMTNQPLLLACRKCCMVACHRCLTDDCMDSHFTVVQETTAQQELDELNRLYQPPLAGRRLFSVIRVETGFQENLDCDLAQNVGQAYLYCDLPQGSTFFKDQIMVRDDYEPQHGDILHAIRNNRQDDACPLCLTYAMNRQLRLCLMCNRIGCALCIVDKCSRCTGGALSCRTCHERAADSHIRALHEHASLQLEHDTQPCLPEWDWTLSCDIEAEWELLTVLAYPSGRATVKRSLFHNTTHIVDTVKRMGYDLPSEVQIFWGDSVKPHLHKAVEGYILVVPMDQLGQGRVPVVCRTHKGEHVKMCPPTQPLNAWIRSMLTPDERQAGYKVLYRQQVLQGTSTLTLATGEVLTKVPPWSQQSRSLDCPEEGMHLLDSVFTEIPQPLQTAGLGGSFPGTITNWCGVVMLSGAFQPLPVPLPGQTWAQWTAHLPLPDHEHIWATSNGRHLPPDQPLDGRPILLRLHARGRGGGKQSGKHDALAKKLATHLQSKGVPSEEATSRAEAVINVVGTSAVQDAYDSTDPWRALKSAAGNRIRLVKPEELKAAKTRTMSTASNDRGPDPWAASDPWSQGRNSKETPPTTSDVLISLLPGFFLDQEAQPLPILQHLVAEGKGVALLNVEETQVHASANYLLSEEELAAIVVSPTPPFPGQMPCRPISFAAMHGEQKVLLRGYIVDFGQKAAKLKEAVLTVELEDMATIAIEVRREYQATWETVAKNPLRYVWSVIDGLQQATATTWSRKYFNGRKEAAADTATTWHCFAKIPGNGIDQYLTQSGKGGGFVIPKTNGDASLAGHFRVIWLDHTDLDRAVTLQRTYPDILGLVRGRDTLGVRVRASDYSGTRKKIEPSWSPQGLLTDLVVEVRWNVAPLPPHTDKAAVQRIIKELNWKAVPLKQLSSTTWVVGSSNADPAPTDVFDFDNQPVLNTRQNVRQANLPAQMVLAAPPASKKSLVSRFTAGRWQAPAIQSQDSSMEPTPGPPVTARALMAELRDEVNQRLGDFQAQIQQTVNQVNVKVQEAQDTAASCTMETEAVLQRQDARVTQLETSVQQLSNHIVTKTDLQDALKAAMELQSREIRTFLAKRSPDVTPTNDPKAPRVRVIAVYGYHSGIKDSLTKNDILLGKILHRAQAFDLPVIVTGDLNCDINQLEAWHAAVARGYVDVAARQAALSSSEPEPTYKGQSRLDYVLCNRAAAVAFQALSVDPQGFTDHAVLSASFDWGLFQPVVPRWSFPRALDDQPKTLGQVASLVAQPQLHEQFCAAIQSNDAEAALGLFARIYEDKVSRAYHQVVSTPIPPKFLGRNRCKIQKLKGGPVVALPETQSLADGFRVVCFDKARRWLLELQSLQNKDADIAKQHVLWKKIVRCEGFSPSFPEWLMSHDVVLSVPFELPSGEWIQHVAQAIQYECKLLQTLQAREKNAMILRNMKLDWSKGGRLHSQSIKPLPLGTMDSLMVKKERSFHLLRCCKGKEAQISFHDGLPTPPGTQLTFHGKEGVIHAAVVKASGHKVEWNVPANGYMSSVSTVQQTTWSTDTDYIASQVQSFWKRYWQPQNKPDLVQAATMVNCLPQIPQFDDIITAEEVEAVISKLPSGKARGMDGFSMPELKSFGPQEHDLLAQLFNTITATGEWPQALLSSFVALLAKVPHPQSPKDARPITVLPTLYRLWGKIMGAKIMRALLPYLPKDLFGSVPGRSASDAAWELQTALEQAACGGDDIVGVSLDLSKAYNTIPREVVSMLADKCGWPASLKRAYLSFLQNFHRFFKVHGGFHCPTYSDTGIPEGCPIAVPVLIMVTFLVTTWSTQDDGQARFLSYVDNWTLINTSFPHLAESLDKVYTATTTLALLLNPDKTRAFATTPQMRQKLANFSFAGHPLSVCQTHDDLGVWFTSTLRKTSVAIHKRLDSNQSKLKKLQMMPWSAQRKSDVLKRTVVPSLLHGVSWASSPATFIATLRGKFSAAIWGQHHHRDHFLCPMFSLKQPFEPYLIIFKLRLADLRRAFARPQSTTVRLWDNILTTQRSTGPLRYFFEMCSQLGLIPQPGLLLSVLGRSVHMCLSPLPEIMDIVTQAWMEHIAAKVQGKPDVDGIQTVDFAFSTKLRNATQVQPHVLGSFTSNAAVPSKQKRKFLPPEEILCKHCGQEDDAKHRLLHCPHFQQARAHVSLEYALQWPTLLVTRGLARKPASLQAWDDLNFSRSWPMMPECLDHGMHLFTDGSTDGSRSVPRSAWSVVMLEPGSFIMLLCNLGRYRASNATTGLKCSRHWLLCAHRSTLLFTLTTRAWSRAFTDCSAMVGINFIGTRVLKFSSGAKSGRYCEPNNRKPGCLHTFVLIATSSSNLQIFRRGLLSEMTLLTDMPRMPTRPASILR</sequence>
<dbReference type="SUPFAM" id="SSF56672">
    <property type="entry name" value="DNA/RNA polymerases"/>
    <property type="match status" value="1"/>
</dbReference>
<feature type="compositionally biased region" description="Polar residues" evidence="4">
    <location>
        <begin position="966"/>
        <end position="979"/>
    </location>
</feature>
<comment type="caution">
    <text evidence="6">The sequence shown here is derived from an EMBL/GenBank/DDBJ whole genome shotgun (WGS) entry which is preliminary data.</text>
</comment>
<dbReference type="InterPro" id="IPR029063">
    <property type="entry name" value="SAM-dependent_MTases_sf"/>
</dbReference>
<evidence type="ECO:0000256" key="4">
    <source>
        <dbReference type="SAM" id="MobiDB-lite"/>
    </source>
</evidence>
<reference evidence="6" key="1">
    <citation type="submission" date="2021-02" db="EMBL/GenBank/DDBJ databases">
        <authorList>
            <person name="Dougan E. K."/>
            <person name="Rhodes N."/>
            <person name="Thang M."/>
            <person name="Chan C."/>
        </authorList>
    </citation>
    <scope>NUCLEOTIDE SEQUENCE</scope>
</reference>
<accession>A0A812LK62</accession>
<keyword evidence="2" id="KW-0808">Transferase</keyword>
<dbReference type="SUPFAM" id="SSF53335">
    <property type="entry name" value="S-adenosyl-L-methionine-dependent methyltransferases"/>
    <property type="match status" value="1"/>
</dbReference>
<name>A0A812LK62_9DINO</name>